<feature type="domain" description="DUF4097" evidence="1">
    <location>
        <begin position="66"/>
        <end position="213"/>
    </location>
</feature>
<evidence type="ECO:0000313" key="2">
    <source>
        <dbReference type="EMBL" id="KJY58480.1"/>
    </source>
</evidence>
<dbReference type="Gene3D" id="2.160.20.120">
    <property type="match status" value="1"/>
</dbReference>
<evidence type="ECO:0000313" key="3">
    <source>
        <dbReference type="Proteomes" id="UP000033531"/>
    </source>
</evidence>
<dbReference type="RefSeq" id="WP_046324113.1">
    <property type="nucleotide sequence ID" value="NZ_JBHTMT010000010.1"/>
</dbReference>
<protein>
    <recommendedName>
        <fullName evidence="1">DUF4097 domain-containing protein</fullName>
    </recommendedName>
</protein>
<organism evidence="2 3">
    <name type="scientific">Lactobacillus melliventris</name>
    <dbReference type="NCBI Taxonomy" id="1218507"/>
    <lineage>
        <taxon>Bacteria</taxon>
        <taxon>Bacillati</taxon>
        <taxon>Bacillota</taxon>
        <taxon>Bacilli</taxon>
        <taxon>Lactobacillales</taxon>
        <taxon>Lactobacillaceae</taxon>
        <taxon>Lactobacillus</taxon>
    </lineage>
</organism>
<dbReference type="Proteomes" id="UP000033531">
    <property type="component" value="Unassembled WGS sequence"/>
</dbReference>
<dbReference type="HOGENOM" id="CLU_1159887_0_0_9"/>
<dbReference type="Pfam" id="PF13349">
    <property type="entry name" value="DUF4097"/>
    <property type="match status" value="1"/>
</dbReference>
<dbReference type="PATRIC" id="fig|1218507.3.peg.307"/>
<dbReference type="InterPro" id="IPR025164">
    <property type="entry name" value="Toastrack_DUF4097"/>
</dbReference>
<sequence length="246" mass="27747">MEIHIDEDFDQEFEDEKVESQEIDLENFSNIDAKTYVANVTVQVGADFHISTHDINPERMKISVAEQTLFIREQKPHYPHNHQKKIYICKAEYKMTITVPQTVVLNEVRINDFSGRLNLSGLNMQKLDVRANAGSLKLQDVTIQNDTKIRLDAGNLDIYQCKMNSNANLAAGSVKIKGLQGKNHFQLAAGSLKTLDDRDDQTDYDLSTTLGSIYFHGSRMGKHFYKHEGSANQLTAISSVGSIKIQ</sequence>
<dbReference type="AlphaFoldDB" id="A0A0F4LIT5"/>
<dbReference type="STRING" id="1218507.JF74_01490"/>
<dbReference type="EMBL" id="JXLI01000004">
    <property type="protein sequence ID" value="KJY58480.1"/>
    <property type="molecule type" value="Genomic_DNA"/>
</dbReference>
<gene>
    <name evidence="2" type="ORF">JF74_01490</name>
</gene>
<proteinExistence type="predicted"/>
<evidence type="ECO:0000259" key="1">
    <source>
        <dbReference type="Pfam" id="PF13349"/>
    </source>
</evidence>
<name>A0A0F4LIT5_9LACO</name>
<dbReference type="OrthoDB" id="2304322at2"/>
<comment type="caution">
    <text evidence="2">The sequence shown here is derived from an EMBL/GenBank/DDBJ whole genome shotgun (WGS) entry which is preliminary data.</text>
</comment>
<reference evidence="2 3" key="1">
    <citation type="submission" date="2015-01" db="EMBL/GenBank/DDBJ databases">
        <title>Comparative genomics of the lactic acid bacteria isolated from the honey bee gut.</title>
        <authorList>
            <person name="Ellegaard K.M."/>
            <person name="Tamarit D."/>
            <person name="Javelind E."/>
            <person name="Olofsson T."/>
            <person name="Andersson S.G."/>
            <person name="Vasquez A."/>
        </authorList>
    </citation>
    <scope>NUCLEOTIDE SEQUENCE [LARGE SCALE GENOMIC DNA]</scope>
    <source>
        <strain evidence="2 3">Hma8</strain>
    </source>
</reference>
<accession>A0A0F4LIT5</accession>